<proteinExistence type="predicted"/>
<sequence length="730" mass="79406">MSSSSVVPVVLWGSTPPSHCISCIITTYNQKTIVTGSTDGQLGIWDLRFADDGEIKIIPRNLIFAHSAKVTALAKATDGWDNQSSIISAADNGELCLWDTDDGICIQTNVIAGMHLALLSFHVTIGTGKEWRVVCYGSYSDIYVLDALSLEVLYTLRSPSATNWISAACVVRPARRPEDVVVAVSLSGMLNIWMLKPNVDSKYSEPTYEQELKQVTNSKATGICCNPFTQRSILVVCAREWLIYDAGDFKFLTAVSSPPSQNWMGGNFVAADCVLIWSRDGKSYLYKLPALCCPGFQDQNQGQFKFYHAILSRSQESFRCLKKQVNRALCPIFDPAMFFSYGRRGPYYKLLLRGGSNGSVSVWKLNDDLVTSTKAYDANATGVGPLVSCSYADCWDTTSTPCGLIDSLDDCGQAIPVSASLYLPAQDCIVCGREDGSIVIISAAKAVIAQLLQLPGSGWPAHRVLLGHKGRVTCLLYPHDEYPRYDREFLVSGGADFSVKLWDIFTGDLLYTFSTHGGELLRLTCTPPDCSNRVQSCICSVAQDHSVALLGLRERKCIMLASLHAFPVETIKWRALDDFLVVGCTDGSVYVWQMETGHLDRCVSGQVALNILAACDEEKKSSTASVPSKAKSSLGRKISHITSTLPTSAASAAVKKLRKSSNQQASQSPSSSPRLSGAGAEGYGEVLSGGPLKVMSTKCGVRDPEIQVIMFDIEALICNLLTEEKPSTCW</sequence>
<evidence type="ECO:0000256" key="3">
    <source>
        <dbReference type="PROSITE-ProRule" id="PRU00221"/>
    </source>
</evidence>
<dbReference type="Proteomes" id="UP001163046">
    <property type="component" value="Unassembled WGS sequence"/>
</dbReference>
<evidence type="ECO:0000313" key="6">
    <source>
        <dbReference type="Proteomes" id="UP001163046"/>
    </source>
</evidence>
<evidence type="ECO:0000256" key="4">
    <source>
        <dbReference type="SAM" id="MobiDB-lite"/>
    </source>
</evidence>
<organism evidence="5 6">
    <name type="scientific">Desmophyllum pertusum</name>
    <dbReference type="NCBI Taxonomy" id="174260"/>
    <lineage>
        <taxon>Eukaryota</taxon>
        <taxon>Metazoa</taxon>
        <taxon>Cnidaria</taxon>
        <taxon>Anthozoa</taxon>
        <taxon>Hexacorallia</taxon>
        <taxon>Scleractinia</taxon>
        <taxon>Caryophylliina</taxon>
        <taxon>Caryophylliidae</taxon>
        <taxon>Desmophyllum</taxon>
    </lineage>
</organism>
<dbReference type="OrthoDB" id="338622at2759"/>
<dbReference type="InterPro" id="IPR020472">
    <property type="entry name" value="WD40_PAC1"/>
</dbReference>
<dbReference type="GO" id="GO:0005737">
    <property type="term" value="C:cytoplasm"/>
    <property type="evidence" value="ECO:0007669"/>
    <property type="project" value="TreeGrafter"/>
</dbReference>
<dbReference type="AlphaFoldDB" id="A0A9X0A6Q0"/>
<dbReference type="InterPro" id="IPR019775">
    <property type="entry name" value="WD40_repeat_CS"/>
</dbReference>
<dbReference type="PRINTS" id="PR00320">
    <property type="entry name" value="GPROTEINBRPT"/>
</dbReference>
<dbReference type="SUPFAM" id="SSF50998">
    <property type="entry name" value="Quinoprotein alcohol dehydrogenase-like"/>
    <property type="match status" value="1"/>
</dbReference>
<feature type="repeat" description="WD" evidence="3">
    <location>
        <begin position="561"/>
        <end position="602"/>
    </location>
</feature>
<feature type="repeat" description="WD" evidence="3">
    <location>
        <begin position="33"/>
        <end position="48"/>
    </location>
</feature>
<evidence type="ECO:0000256" key="2">
    <source>
        <dbReference type="ARBA" id="ARBA00022737"/>
    </source>
</evidence>
<dbReference type="EMBL" id="MU825397">
    <property type="protein sequence ID" value="KAJ7393799.1"/>
    <property type="molecule type" value="Genomic_DNA"/>
</dbReference>
<dbReference type="PANTHER" id="PTHR44099">
    <property type="entry name" value="RABCONNECTIN-3B, ISOFORM A"/>
    <property type="match status" value="1"/>
</dbReference>
<protein>
    <submittedName>
        <fullName evidence="5">WD repeat-containing protein 7</fullName>
    </submittedName>
</protein>
<evidence type="ECO:0000313" key="5">
    <source>
        <dbReference type="EMBL" id="KAJ7393799.1"/>
    </source>
</evidence>
<keyword evidence="1 3" id="KW-0853">WD repeat</keyword>
<dbReference type="PROSITE" id="PS50082">
    <property type="entry name" value="WD_REPEATS_2"/>
    <property type="match status" value="3"/>
</dbReference>
<feature type="region of interest" description="Disordered" evidence="4">
    <location>
        <begin position="656"/>
        <end position="680"/>
    </location>
</feature>
<keyword evidence="6" id="KW-1185">Reference proteome</keyword>
<dbReference type="InterPro" id="IPR011047">
    <property type="entry name" value="Quinoprotein_ADH-like_sf"/>
</dbReference>
<dbReference type="PANTHER" id="PTHR44099:SF4">
    <property type="entry name" value="RABCONNECTIN-3B, ISOFORM A"/>
    <property type="match status" value="1"/>
</dbReference>
<dbReference type="InterPro" id="IPR015943">
    <property type="entry name" value="WD40/YVTN_repeat-like_dom_sf"/>
</dbReference>
<evidence type="ECO:0000256" key="1">
    <source>
        <dbReference type="ARBA" id="ARBA00022574"/>
    </source>
</evidence>
<accession>A0A9X0A6Q0</accession>
<reference evidence="5" key="1">
    <citation type="submission" date="2023-01" db="EMBL/GenBank/DDBJ databases">
        <title>Genome assembly of the deep-sea coral Lophelia pertusa.</title>
        <authorList>
            <person name="Herrera S."/>
            <person name="Cordes E."/>
        </authorList>
    </citation>
    <scope>NUCLEOTIDE SEQUENCE</scope>
    <source>
        <strain evidence="5">USNM1676648</strain>
        <tissue evidence="5">Polyp</tissue>
    </source>
</reference>
<dbReference type="InterPro" id="IPR049916">
    <property type="entry name" value="WDR72-like"/>
</dbReference>
<feature type="repeat" description="WD" evidence="3">
    <location>
        <begin position="465"/>
        <end position="512"/>
    </location>
</feature>
<name>A0A9X0A6Q0_9CNID</name>
<dbReference type="SMART" id="SM00320">
    <property type="entry name" value="WD40"/>
    <property type="match status" value="6"/>
</dbReference>
<dbReference type="InterPro" id="IPR001680">
    <property type="entry name" value="WD40_rpt"/>
</dbReference>
<dbReference type="Gene3D" id="2.130.10.10">
    <property type="entry name" value="YVTN repeat-like/Quinoprotein amine dehydrogenase"/>
    <property type="match status" value="2"/>
</dbReference>
<feature type="compositionally biased region" description="Low complexity" evidence="4">
    <location>
        <begin position="660"/>
        <end position="672"/>
    </location>
</feature>
<dbReference type="PROSITE" id="PS50294">
    <property type="entry name" value="WD_REPEATS_REGION"/>
    <property type="match status" value="1"/>
</dbReference>
<comment type="caution">
    <text evidence="5">The sequence shown here is derived from an EMBL/GenBank/DDBJ whole genome shotgun (WGS) entry which is preliminary data.</text>
</comment>
<keyword evidence="2" id="KW-0677">Repeat</keyword>
<dbReference type="Pfam" id="PF00400">
    <property type="entry name" value="WD40"/>
    <property type="match status" value="3"/>
</dbReference>
<gene>
    <name evidence="5" type="primary">WDR7_4</name>
    <name evidence="5" type="ORF">OS493_003461</name>
</gene>
<dbReference type="PROSITE" id="PS00678">
    <property type="entry name" value="WD_REPEATS_1"/>
    <property type="match status" value="2"/>
</dbReference>